<dbReference type="AlphaFoldDB" id="F0WX78"/>
<name>F0WX78_9STRA</name>
<reference evidence="1" key="1">
    <citation type="journal article" date="2011" name="PLoS Biol.">
        <title>Gene gain and loss during evolution of obligate parasitism in the white rust pathogen of Arabidopsis thaliana.</title>
        <authorList>
            <person name="Kemen E."/>
            <person name="Gardiner A."/>
            <person name="Schultz-Larsen T."/>
            <person name="Kemen A.C."/>
            <person name="Balmuth A.L."/>
            <person name="Robert-Seilaniantz A."/>
            <person name="Bailey K."/>
            <person name="Holub E."/>
            <person name="Studholme D.J."/>
            <person name="Maclean D."/>
            <person name="Jones J.D."/>
        </authorList>
    </citation>
    <scope>NUCLEOTIDE SEQUENCE</scope>
</reference>
<evidence type="ECO:0000313" key="1">
    <source>
        <dbReference type="EMBL" id="CCA26070.1"/>
    </source>
</evidence>
<reference evidence="1" key="2">
    <citation type="submission" date="2011-02" db="EMBL/GenBank/DDBJ databases">
        <authorList>
            <person name="MacLean D."/>
        </authorList>
    </citation>
    <scope>NUCLEOTIDE SEQUENCE</scope>
</reference>
<accession>F0WX78</accession>
<dbReference type="HOGENOM" id="CLU_2709993_0_0_1"/>
<protein>
    <submittedName>
        <fullName evidence="1">AlNc14C344G10836 protein</fullName>
    </submittedName>
</protein>
<proteinExistence type="predicted"/>
<organism evidence="1">
    <name type="scientific">Albugo laibachii Nc14</name>
    <dbReference type="NCBI Taxonomy" id="890382"/>
    <lineage>
        <taxon>Eukaryota</taxon>
        <taxon>Sar</taxon>
        <taxon>Stramenopiles</taxon>
        <taxon>Oomycota</taxon>
        <taxon>Peronosporomycetes</taxon>
        <taxon>Albuginales</taxon>
        <taxon>Albuginaceae</taxon>
        <taxon>Albugo</taxon>
    </lineage>
</organism>
<sequence length="73" mass="8529">MPTHRGRTPTCLPTILAKHRRLDIASSLLLRNTADLYALSIIAQDRAIWKELTQRLCNSQELIYQNKEQVRRK</sequence>
<dbReference type="EMBL" id="FR824389">
    <property type="protein sequence ID" value="CCA26070.1"/>
    <property type="molecule type" value="Genomic_DNA"/>
</dbReference>
<gene>
    <name evidence="1" type="primary">AlNc14C344G10836</name>
    <name evidence="1" type="ORF">ALNC14_122140</name>
</gene>